<comment type="similarity">
    <text evidence="1">Belongs to the peptidase S33 family.</text>
</comment>
<dbReference type="InterPro" id="IPR051601">
    <property type="entry name" value="Serine_prot/Carboxylest_S33"/>
</dbReference>
<keyword evidence="3 7" id="KW-0378">Hydrolase</keyword>
<dbReference type="Proteomes" id="UP000298154">
    <property type="component" value="Unassembled WGS sequence"/>
</dbReference>
<sequence length="557" mass="58553">MLLRPSPSRRCSSRRSAAQNDVTHRLPAALGSLRGSIRSTPRKRNPLNRNFRALSATAAAVAITLALSGCAALFSTDAGPAESTPTNEQVSNDLDPFYSQVLQWDDCGDGLQCTEATAPLDYADPAAGDVSLALVRHVATGGDRVGSLLVNPGGPGGSGYDFIKDSLDFATDATLQASFDVVGFDPRGVGRSSAVSCYDSADMDEYIYGLTSAERGTDAWIAELAASSDAFAAACAEQTGPLLGTVDTQSAARDLDLLRAVLGDTHLNYLGFSYGTYLGATYAKLFPEKVGRLVLDGAVDPSTSNFEVTKTQAVGFENALRAYLTDCLAGEDCPFRGSVDSAMATIGALLESVDNSPITATDGRQLGGNALLTAIIYPLYQATAWPQLSTMLDSVLHGSAEAAFQFADAYNGRDDDGNYSDNSTESFMAINCIDYAYNADPTLMRAQAAELEAAAPVIGKFMSFGDIGCANWPYKFIGERSEIHAAGAAPILVVGTTNDPATPYVWAQQLAEQLDSGSLVTYAGEGHTAYNKSNSCVNDAVDSYLVDGIVPASDPQC</sequence>
<feature type="domain" description="AB hydrolase-1" evidence="5">
    <location>
        <begin position="148"/>
        <end position="337"/>
    </location>
</feature>
<dbReference type="EMBL" id="SOHK01000009">
    <property type="protein sequence ID" value="TFD66725.1"/>
    <property type="molecule type" value="Genomic_DNA"/>
</dbReference>
<dbReference type="InterPro" id="IPR000073">
    <property type="entry name" value="AB_hydrolase_1"/>
</dbReference>
<comment type="caution">
    <text evidence="7">The sequence shown here is derived from an EMBL/GenBank/DDBJ whole genome shotgun (WGS) entry which is preliminary data.</text>
</comment>
<dbReference type="Pfam" id="PF00561">
    <property type="entry name" value="Abhydrolase_1"/>
    <property type="match status" value="1"/>
</dbReference>
<gene>
    <name evidence="7" type="ORF">E3T47_05985</name>
</gene>
<evidence type="ECO:0000256" key="3">
    <source>
        <dbReference type="ARBA" id="ARBA00022801"/>
    </source>
</evidence>
<accession>A0A4R9ANV6</accession>
<feature type="compositionally biased region" description="Low complexity" evidence="4">
    <location>
        <begin position="1"/>
        <end position="16"/>
    </location>
</feature>
<name>A0A4R9ANV6_9MICO</name>
<dbReference type="InterPro" id="IPR013595">
    <property type="entry name" value="Pept_S33_TAP-like_C"/>
</dbReference>
<proteinExistence type="inferred from homology"/>
<organism evidence="7 8">
    <name type="scientific">Cryobacterium ruanii</name>
    <dbReference type="NCBI Taxonomy" id="1259197"/>
    <lineage>
        <taxon>Bacteria</taxon>
        <taxon>Bacillati</taxon>
        <taxon>Actinomycetota</taxon>
        <taxon>Actinomycetes</taxon>
        <taxon>Micrococcales</taxon>
        <taxon>Microbacteriaceae</taxon>
        <taxon>Cryobacterium</taxon>
    </lineage>
</organism>
<keyword evidence="2" id="KW-0732">Signal</keyword>
<dbReference type="Pfam" id="PF08386">
    <property type="entry name" value="Abhydrolase_4"/>
    <property type="match status" value="1"/>
</dbReference>
<evidence type="ECO:0000256" key="1">
    <source>
        <dbReference type="ARBA" id="ARBA00010088"/>
    </source>
</evidence>
<dbReference type="OrthoDB" id="3252468at2"/>
<keyword evidence="8" id="KW-1185">Reference proteome</keyword>
<feature type="region of interest" description="Disordered" evidence="4">
    <location>
        <begin position="1"/>
        <end position="23"/>
    </location>
</feature>
<evidence type="ECO:0000313" key="8">
    <source>
        <dbReference type="Proteomes" id="UP000298154"/>
    </source>
</evidence>
<evidence type="ECO:0000259" key="5">
    <source>
        <dbReference type="Pfam" id="PF00561"/>
    </source>
</evidence>
<dbReference type="Gene3D" id="3.40.50.1820">
    <property type="entry name" value="alpha/beta hydrolase"/>
    <property type="match status" value="1"/>
</dbReference>
<reference evidence="7 8" key="1">
    <citation type="submission" date="2019-03" db="EMBL/GenBank/DDBJ databases">
        <title>Genomics of glacier-inhabiting Cryobacterium strains.</title>
        <authorList>
            <person name="Liu Q."/>
            <person name="Xin Y.-H."/>
        </authorList>
    </citation>
    <scope>NUCLEOTIDE SEQUENCE [LARGE SCALE GENOMIC DNA]</scope>
    <source>
        <strain evidence="7 8">Sr36</strain>
    </source>
</reference>
<dbReference type="AlphaFoldDB" id="A0A4R9ANV6"/>
<protein>
    <submittedName>
        <fullName evidence="7">Alpha/beta hydrolase</fullName>
    </submittedName>
</protein>
<evidence type="ECO:0000256" key="4">
    <source>
        <dbReference type="SAM" id="MobiDB-lite"/>
    </source>
</evidence>
<dbReference type="InterPro" id="IPR029058">
    <property type="entry name" value="AB_hydrolase_fold"/>
</dbReference>
<feature type="domain" description="Peptidase S33 tripeptidyl aminopeptidase-like C-terminal" evidence="6">
    <location>
        <begin position="456"/>
        <end position="557"/>
    </location>
</feature>
<evidence type="ECO:0000313" key="7">
    <source>
        <dbReference type="EMBL" id="TFD66725.1"/>
    </source>
</evidence>
<dbReference type="PANTHER" id="PTHR43248">
    <property type="entry name" value="2-SUCCINYL-6-HYDROXY-2,4-CYCLOHEXADIENE-1-CARBOXYLATE SYNTHASE"/>
    <property type="match status" value="1"/>
</dbReference>
<evidence type="ECO:0000259" key="6">
    <source>
        <dbReference type="Pfam" id="PF08386"/>
    </source>
</evidence>
<dbReference type="GO" id="GO:0016787">
    <property type="term" value="F:hydrolase activity"/>
    <property type="evidence" value="ECO:0007669"/>
    <property type="project" value="UniProtKB-KW"/>
</dbReference>
<dbReference type="PANTHER" id="PTHR43248:SF29">
    <property type="entry name" value="TRIPEPTIDYL AMINOPEPTIDASE"/>
    <property type="match status" value="1"/>
</dbReference>
<evidence type="ECO:0000256" key="2">
    <source>
        <dbReference type="ARBA" id="ARBA00022729"/>
    </source>
</evidence>
<dbReference type="SUPFAM" id="SSF53474">
    <property type="entry name" value="alpha/beta-Hydrolases"/>
    <property type="match status" value="1"/>
</dbReference>